<keyword evidence="1" id="KW-0472">Membrane</keyword>
<evidence type="ECO:0000313" key="3">
    <source>
        <dbReference type="EMBL" id="OMH79390.1"/>
    </source>
</evidence>
<dbReference type="InterPro" id="IPR012292">
    <property type="entry name" value="Globin/Proto"/>
</dbReference>
<dbReference type="Gene3D" id="1.10.490.10">
    <property type="entry name" value="Globins"/>
    <property type="match status" value="1"/>
</dbReference>
<keyword evidence="1" id="KW-1133">Transmembrane helix</keyword>
<dbReference type="Pfam" id="PF11563">
    <property type="entry name" value="Protoglobin"/>
    <property type="match status" value="1"/>
</dbReference>
<organism evidence="4 6">
    <name type="scientific">Zancudomyces culisetae</name>
    <name type="common">Gut fungus</name>
    <name type="synonym">Smittium culisetae</name>
    <dbReference type="NCBI Taxonomy" id="1213189"/>
    <lineage>
        <taxon>Eukaryota</taxon>
        <taxon>Fungi</taxon>
        <taxon>Fungi incertae sedis</taxon>
        <taxon>Zoopagomycota</taxon>
        <taxon>Kickxellomycotina</taxon>
        <taxon>Harpellomycetes</taxon>
        <taxon>Harpellales</taxon>
        <taxon>Legeriomycetaceae</taxon>
        <taxon>Zancudomyces</taxon>
    </lineage>
</organism>
<dbReference type="EMBL" id="LSSK01000182">
    <property type="protein sequence ID" value="OMH84527.1"/>
    <property type="molecule type" value="Genomic_DNA"/>
</dbReference>
<evidence type="ECO:0000259" key="2">
    <source>
        <dbReference type="Pfam" id="PF11563"/>
    </source>
</evidence>
<sequence length="179" mass="20718">MEGFESKTKETMVSLSLDSPPIKFRKEMMQKYLHKVLSATWDFSFLRYIDWVAKIHSDTPEKKTTVKIEYIHIVAFFGYLSGILTDAICRISELDEETKANTITAFNKFLYIQNDLFTKYCINEDYENEQLLETSFESKKKEALGVATQTRREFIPYLVSFAVGGLVLGFVTARVFNSK</sequence>
<dbReference type="EMBL" id="LSSK01000615">
    <property type="protein sequence ID" value="OMH82685.1"/>
    <property type="molecule type" value="Genomic_DNA"/>
</dbReference>
<evidence type="ECO:0000256" key="1">
    <source>
        <dbReference type="SAM" id="Phobius"/>
    </source>
</evidence>
<dbReference type="OrthoDB" id="10027058at2759"/>
<dbReference type="PANTHER" id="PTHR42071:SF1">
    <property type="entry name" value="GLOBIN-SENSOR DOMAIN-CONTAINING PROTEIN"/>
    <property type="match status" value="1"/>
</dbReference>
<gene>
    <name evidence="5" type="ORF">AX774_g1932</name>
    <name evidence="4" type="ORF">AX774_g3838</name>
    <name evidence="3" type="ORF">AX774_g7202</name>
</gene>
<evidence type="ECO:0000313" key="5">
    <source>
        <dbReference type="EMBL" id="OMH84527.1"/>
    </source>
</evidence>
<dbReference type="GO" id="GO:0019825">
    <property type="term" value="F:oxygen binding"/>
    <property type="evidence" value="ECO:0007669"/>
    <property type="project" value="InterPro"/>
</dbReference>
<dbReference type="EMBL" id="LSSK01001566">
    <property type="protein sequence ID" value="OMH79390.1"/>
    <property type="molecule type" value="Genomic_DNA"/>
</dbReference>
<dbReference type="GO" id="GO:0020037">
    <property type="term" value="F:heme binding"/>
    <property type="evidence" value="ECO:0007669"/>
    <property type="project" value="InterPro"/>
</dbReference>
<dbReference type="InterPro" id="IPR044398">
    <property type="entry name" value="Globin-sensor_dom"/>
</dbReference>
<reference evidence="4" key="1">
    <citation type="submission" date="2017-01" db="EMBL/GenBank/DDBJ databases">
        <authorList>
            <person name="Mah S.A."/>
            <person name="Swanson W.J."/>
            <person name="Moy G.W."/>
            <person name="Vacquier V.D."/>
        </authorList>
    </citation>
    <scope>NUCLEOTIDE SEQUENCE [LARGE SCALE GENOMIC DNA]</scope>
    <source>
        <strain evidence="4">COL-18-3</strain>
    </source>
</reference>
<keyword evidence="6" id="KW-1185">Reference proteome</keyword>
<accession>A0A1R1PNY0</accession>
<reference evidence="6" key="2">
    <citation type="submission" date="2017-01" db="EMBL/GenBank/DDBJ databases">
        <authorList>
            <person name="Wang Y."/>
            <person name="White M."/>
            <person name="Kvist S."/>
            <person name="Moncalvo J.-M."/>
        </authorList>
    </citation>
    <scope>NUCLEOTIDE SEQUENCE [LARGE SCALE GENOMIC DNA]</scope>
    <source>
        <strain evidence="6">COL-18-3</strain>
    </source>
</reference>
<evidence type="ECO:0000313" key="6">
    <source>
        <dbReference type="Proteomes" id="UP000188320"/>
    </source>
</evidence>
<comment type="caution">
    <text evidence="4">The sequence shown here is derived from an EMBL/GenBank/DDBJ whole genome shotgun (WGS) entry which is preliminary data.</text>
</comment>
<keyword evidence="1" id="KW-0812">Transmembrane</keyword>
<protein>
    <recommendedName>
        <fullName evidence="2">Globin-sensor domain-containing protein</fullName>
    </recommendedName>
</protein>
<evidence type="ECO:0000313" key="4">
    <source>
        <dbReference type="EMBL" id="OMH82685.1"/>
    </source>
</evidence>
<dbReference type="Proteomes" id="UP000188320">
    <property type="component" value="Unassembled WGS sequence"/>
</dbReference>
<proteinExistence type="predicted"/>
<feature type="transmembrane region" description="Helical" evidence="1">
    <location>
        <begin position="154"/>
        <end position="176"/>
    </location>
</feature>
<dbReference type="AlphaFoldDB" id="A0A1R1PNY0"/>
<feature type="domain" description="Globin-sensor" evidence="2">
    <location>
        <begin position="14"/>
        <end position="125"/>
    </location>
</feature>
<dbReference type="PANTHER" id="PTHR42071">
    <property type="entry name" value="PROTOGLOBIN DOMAIN-CONTAINING PROTEIN"/>
    <property type="match status" value="1"/>
</dbReference>
<name>A0A1R1PNY0_ZANCU</name>